<dbReference type="SMART" id="SM00823">
    <property type="entry name" value="PKS_PP"/>
    <property type="match status" value="4"/>
</dbReference>
<dbReference type="PANTHER" id="PTHR45527:SF1">
    <property type="entry name" value="FATTY ACID SYNTHASE"/>
    <property type="match status" value="1"/>
</dbReference>
<dbReference type="InterPro" id="IPR029058">
    <property type="entry name" value="AB_hydrolase_fold"/>
</dbReference>
<feature type="domain" description="Carrier" evidence="4">
    <location>
        <begin position="2105"/>
        <end position="2180"/>
    </location>
</feature>
<dbReference type="InterPro" id="IPR001242">
    <property type="entry name" value="Condensation_dom"/>
</dbReference>
<dbReference type="InterPro" id="IPR025110">
    <property type="entry name" value="AMP-bd_C"/>
</dbReference>
<feature type="domain" description="Carrier" evidence="4">
    <location>
        <begin position="3157"/>
        <end position="3232"/>
    </location>
</feature>
<feature type="domain" description="Carrier" evidence="4">
    <location>
        <begin position="1053"/>
        <end position="1128"/>
    </location>
</feature>
<comment type="cofactor">
    <cofactor evidence="1">
        <name>pantetheine 4'-phosphate</name>
        <dbReference type="ChEBI" id="CHEBI:47942"/>
    </cofactor>
</comment>
<dbReference type="CDD" id="cd05930">
    <property type="entry name" value="A_NRPS"/>
    <property type="match status" value="4"/>
</dbReference>
<evidence type="ECO:0000256" key="1">
    <source>
        <dbReference type="ARBA" id="ARBA00001957"/>
    </source>
</evidence>
<dbReference type="InterPro" id="IPR020845">
    <property type="entry name" value="AMP-binding_CS"/>
</dbReference>
<dbReference type="InterPro" id="IPR045851">
    <property type="entry name" value="AMP-bd_C_sf"/>
</dbReference>
<dbReference type="NCBIfam" id="TIGR01733">
    <property type="entry name" value="AA-adenyl-dom"/>
    <property type="match status" value="4"/>
</dbReference>
<dbReference type="InterPro" id="IPR000873">
    <property type="entry name" value="AMP-dep_synth/lig_dom"/>
</dbReference>
<evidence type="ECO:0000313" key="5">
    <source>
        <dbReference type="EMBL" id="MBC9929148.1"/>
    </source>
</evidence>
<evidence type="ECO:0000256" key="3">
    <source>
        <dbReference type="ARBA" id="ARBA00022553"/>
    </source>
</evidence>
<dbReference type="PROSITE" id="PS00012">
    <property type="entry name" value="PHOSPHOPANTETHEINE"/>
    <property type="match status" value="2"/>
</dbReference>
<dbReference type="InterPro" id="IPR010071">
    <property type="entry name" value="AA_adenyl_dom"/>
</dbReference>
<dbReference type="CDD" id="cd19531">
    <property type="entry name" value="LCL_NRPS-like"/>
    <property type="match status" value="4"/>
</dbReference>
<dbReference type="Pfam" id="PF00668">
    <property type="entry name" value="Condensation"/>
    <property type="match status" value="4"/>
</dbReference>
<dbReference type="SUPFAM" id="SSF47336">
    <property type="entry name" value="ACP-like"/>
    <property type="match status" value="4"/>
</dbReference>
<sequence>MIDSNLAGIIDLLKEASDSGIKLSLDNDKLLLHMHEEKEIDELLLDKLKENKEYLIAYFKTYKAGEADKALLAGIQPYDRESLLRVPLSFSQERLWFIDQLEGSSAQYHVPAILHLKGALEKDALEYALHTIVSRHEVLRTVITAHEGIAYQHIQPADAWQLTTVDDDAYRNNKPLLQSYIQSYVAAPFDLQYDYMLRAQLIVQGVEDHTLVIVIHHIASDGWSTGIIVQELVELYRAALERRPAQLPSLDIQYADYAVWQRNYLSEEVLDKKIRYWKDKLTGAATLQLPVDFTRPVVQSTRGDSKRFQLSKELSDKIQALSLKQETTLFMTLLAAFKVLLYRYSGQEDICVGTLIAGRTQQETEGLIGFFLNSLTLRSDLSDNPSFISLLEQVKQTTLGAYENQDVPFEKVVEAVVKERDLSRNPLYQVQFVLQNVPEEPALQLGDLQLTLEEAAHITAPFDLTLSMEETPEGLSGQIVYCADLFNAATIERLMVHFELLLEDIVETPAQQVGALNMLTSKEAYELLVEFNDTQRAYPSGETIPSLISVRSRQTPEATAIISGDTAVSFLELEERSNQLAHYLRAVGVKEDTLVPLCIERGPEMIIGILGIWKAGGAYVPVDPEYPAARIGYMLEDCRARAVVTSTYGLQKLPHLADTDIIALDGGRVILNQQKKNFPVTAPLQPKLSYVIYTSGSTGKPKGVMVEHRGMLNHLYAKINDLHINERTKLAFTASYTFDISVWQMFAALVCGGQTIIYPEELIFQPEQFIRHIDEDRITILELVPSYLAALLREDTGITLPHLEYLMVTGEAVSQPLLQQWFEHPHFSKIPVVNAYGPTEASDDICHHIMHSAPAGANVPLGKPVQNLQLYVLNTALQLCPVGVAGEICVSGIGVSRGYLNREALTAEKFIRNPFNPDGAMRMYRTGDLGRWLPDGTIEYLGRIDEQVKIRGFRIELGEIESVLLQCPLVNQAVVLAKADKDGIKKLVGYIVPEGPFLRDDIIHYLEDKLPEFMIPSLLMEMEKLPLTANGKINRQALPDPDMSLLLTTTWVAPRNATEKQLADIWQQLLNLERVGIYDNFFNIGGHSLLAMRLVAAIRREMNTELTIKSLFLYPTIAGLADLVQAAGEGLQLPPVEAAERPEHIPLSYSQERLWFIDQLEEGSTQYHLPAILHLRGKLNKTALAFSIQGIIARHEVLRTVIDTEGGVPYQRILEASGWEMPVIDEQDAAAIQTKITTLVNIPFDLAADYMLRANLIVLGEEEHILVVVIHHIASDLWSAGIIIKELTERYAAYAEDRFLQQEPLPLQYADYAIWERTWLTGDILDKKLAYWKDKLSGVTTLNLPTDHLRPVIQSTRGAGKKFVLDRELSEQLKTLSYQQGTTLFMTLLAAFKVLLYRYSGQEDICVGSPIAGRTQRETEVLIGFFVNTLALRSYLGGDPSFLTLLEQVKQTTLSAYDHQEVPFEKVVEVVVAERSLSRTPLFQVMFDLQSTPEEQHLHLHELEVVLQQAERTTAQFDLNFSISDSEAGISGDVSWCVDLFTEATIDRMIRHYETLLRAVAASPASQISGLNLLTPAETQQLLYDFNDTAVPYPAGKTFVDLFAAQVAATPEAIALVFEDRQLTYQELDEQTNRLAHYLISKGVVPDTLVPVCIERSINMIVAVLGILKAGGAYVPVDPESPAGRISYMLADSNAKLIVTSRYARERIPAATAADFVILDEEDATIAALSSARPSVQPAPHHLAYMIYTSGSTGRPKGVLVEHLGMLNHLLAMVSEFEMNSTSVVAFTASYTFDISVWQMLNAFICGGRTIIYSQQLILHPAALIADADRRQVTLLQLVPSYLTAVLHEHANVTLRSVRYLLVTGEAVTRQLLQEWFSHPLFRTIPVVNAYGPAEASDDVSFYYMYEAPAAANIPVGAPIQNLQIYILDKQGQLCPLGIPGEICVSGIGVARGYLNLEELTAQKFVADPFRSGQRMYKTGDLGKWLPDGNIEFLGRMDDQVKIRGHRIELGEVESVIAESGQVQQVVAVAKPDHKGLQRLVAYLVPDADYDKGEMLAFLKERLPEYMLPVLVELNALPLTPNGKIDKHALPEPAADGQLAHQYVAPRNRLEQVLINSWQELLGVHQIGIYDNFFQLGGHSLMAMRLMSVLFRETGTELPVKRLFLYPTVAELAAYVQQQSPDKSRQLPVVEALPRPHRVPLSYSQERLWFIDQLEGSIHYHITEVLRLKGNLNTEALAYALQTIVQRHEVLRTVIREEKGVPYQRILDRPWELAVTDEPLYKKDKGALQAYVQSLVEKPFDLSADHMLRAHLIAQDNNEYVLALVIHHIASDAWSAGIIVNEVMELYAAYTEERTPQLPPMHLQFADYAIWQRNYLTGDVLEHKLAYWKEKLSGVAPLDLPTDFARPATQTTRGSSILFSIDKTLSDQLSQLAQQEGATLYMTLLAAFKVLLYRYSHQTDISVGCSAAARPQPEIENLIGFFINTLALRSDLSDGPDFRKLLQQVKETTLDAYNYQDVPFEKVVETVVKDRDPSRSPLFQTMFVMQNVPGEEDLKLGEVIWSGEDVPITTAKFDLTFFVADEPAGLHVNAVYKSDLFKEETIARMGDHYVALLQAIVANPSQTIDALPMLSAAEEKELQAAFHTTVPYPLDKTFADLFNAQVTATPEATALVFEDIRLTYQQLNERADQLAHYLHQQGVQPGTLVPLYVERSAAMIVGILGIIKAGAAYVPIDPDFPADRVAFILEDTRAQLLVSDKPCKAKLSAVDIPVITLDGDETAITLADGRVPATLPAPDDVVYVIYTSGSTGKPKGVTVTHRNLMDYIFGLRAALPLQHSRSFGLLSSIATDLGNTVLFPSLLSGGSLHLFSKEMISDGELLGNYFAAHPIDCIKIVASHWRALSADGRLLLPEKLLIFGGEALETATIHTIRAAGWKGTIVNHYGPTETTIGKLLHVVNDDTPYGHYIPVGRPFSNTRLYVLNDAGRLCPAGVPGELYIGGDGVATGYLYNETLTAGRFVDDPFIAGSGKLYRTGDLVKVLPDGNLLFAGRADDQVKIRGYRVELGEVEKALLQRGGISQAVVVARGEDSDSKRLIGYLTVEDTFDQESIDTWLEQHLPDYMIPSALVVLDSFPLLANGKVDRKALPDPALTVTGDGYVAPETPLQQVLAKIWGHLLEVEEPGIQDDFFALGGHSLLAIRVVSAIRKELGVEVAIGDIFDYPTIALLSGRLSAQTDMLRTPQLAAGARPALIPLSYGQERLWFIHQLEGSVQYHVPMVLRMKGALQPEALAYALRTTINRHEVLRTVFVQQHGTPYQHIMGPDKWELGIIDGEQYADDPAALKTLITALTDRPFDLTTDHLLRAQLITLPQQEFILVLTLHHLVSDEWSHGIMLQEFLAHYAAFVQGATAQLPDISVQYADYAIWQRKYLSGEVLARKLAYWKEKLEDVTVLNLPADFTRPAVQSNRGALRSYAIGKETTAHLLQLSQEQGTTLFMTLLAAFKVLLHRYTGQTDICVGTPVSGRTQQEVEGLIGFFVNTLALRSDLSDNPSFTALLQEVRTTLLRAYDHQDVPFEKIVETVVKHRDLSSSPVFQVMFVWETKESGSPSLSGVQLTPEASEHTSAKFDLTFFVSENDGGLQVNIEYCTDLFREDTIRQLFAHFEQLLRSITLSPAERIDTLPLFGEEERRYLLSSLNDTAVKYPAVKSLPAMFAAQVASNPGGIAVVLGGEQLCYRELDERSGKLAAYLRNKGVTAGTLVPVCIERSLNMIVGIWGVLKAGGAYVPVDPEYPEARIRYMITDTAGPVILSSSSCAAKVKLSSGADIIEIDKEWATIGAGPVLSAEETVTAPVAYVIYTSGTTGNPKGVEMPSSAMINLLQWQQGQMNTSLSKRILQFASLNFDVSFQEIFSALCLGHTLFLIEESTRRDAGELLRQIRHYRINYLFLPYVVLKSLADYAKAISLYPASLEIIFTAGEQLRLSADIKALLDNTGATLYNHYGPTEAHVVSSYEVAETDFAERLLPPIGKPISNTSLYILDSRGELCGRGIPGELYIGGVQVANGYLHQPELTAKKFLADPFSAHPKARMYRTGDLARWLPDGNIEYLGRIDDQVKIRGYRIELGEVESALQQCPLVNQAVVLAKADNNGFKRLVAYIVPEGSFDKDAIRLYLNSRLPEYMVPSLLVKLDKLPLTANGKVNKRALPDPAADELLTSEYLAPRNEKERQLVNIWQQLLNVERVGIKDNFFELGGHSLLTMRLISEIREVLQIEVPVGLIFQLPTIEGLSRHLQLHQQDTLTPAKDVKTFKL</sequence>
<dbReference type="PROSITE" id="PS50075">
    <property type="entry name" value="CARRIER"/>
    <property type="match status" value="4"/>
</dbReference>
<dbReference type="RefSeq" id="WP_188086296.1">
    <property type="nucleotide sequence ID" value="NZ_JACVFC010000001.1"/>
</dbReference>
<proteinExistence type="predicted"/>
<dbReference type="Gene3D" id="3.30.559.10">
    <property type="entry name" value="Chloramphenicol acetyltransferase-like domain"/>
    <property type="match status" value="4"/>
</dbReference>
<evidence type="ECO:0000313" key="6">
    <source>
        <dbReference type="Proteomes" id="UP000659124"/>
    </source>
</evidence>
<dbReference type="Gene3D" id="2.30.38.10">
    <property type="entry name" value="Luciferase, Domain 3"/>
    <property type="match status" value="4"/>
</dbReference>
<accession>A0ABR7TGV5</accession>
<dbReference type="Gene3D" id="3.30.559.30">
    <property type="entry name" value="Nonribosomal peptide synthetase, condensation domain"/>
    <property type="match status" value="4"/>
</dbReference>
<dbReference type="InterPro" id="IPR006162">
    <property type="entry name" value="Ppantetheine_attach_site"/>
</dbReference>
<dbReference type="InterPro" id="IPR023213">
    <property type="entry name" value="CAT-like_dom_sf"/>
</dbReference>
<dbReference type="InterPro" id="IPR020806">
    <property type="entry name" value="PKS_PP-bd"/>
</dbReference>
<gene>
    <name evidence="5" type="ORF">ICL07_02110</name>
</gene>
<keyword evidence="2" id="KW-0596">Phosphopantetheine</keyword>
<organism evidence="5 6">
    <name type="scientific">Chitinophaga qingshengii</name>
    <dbReference type="NCBI Taxonomy" id="1569794"/>
    <lineage>
        <taxon>Bacteria</taxon>
        <taxon>Pseudomonadati</taxon>
        <taxon>Bacteroidota</taxon>
        <taxon>Chitinophagia</taxon>
        <taxon>Chitinophagales</taxon>
        <taxon>Chitinophagaceae</taxon>
        <taxon>Chitinophaga</taxon>
    </lineage>
</organism>
<dbReference type="Pfam" id="PF00501">
    <property type="entry name" value="AMP-binding"/>
    <property type="match status" value="4"/>
</dbReference>
<dbReference type="PANTHER" id="PTHR45527">
    <property type="entry name" value="NONRIBOSOMAL PEPTIDE SYNTHETASE"/>
    <property type="match status" value="1"/>
</dbReference>
<name>A0ABR7TGV5_9BACT</name>
<dbReference type="Pfam" id="PF00550">
    <property type="entry name" value="PP-binding"/>
    <property type="match status" value="4"/>
</dbReference>
<dbReference type="SUPFAM" id="SSF56801">
    <property type="entry name" value="Acetyl-CoA synthetase-like"/>
    <property type="match status" value="4"/>
</dbReference>
<protein>
    <submittedName>
        <fullName evidence="5">Amino acid adenylation domain-containing protein</fullName>
    </submittedName>
</protein>
<dbReference type="PROSITE" id="PS00455">
    <property type="entry name" value="AMP_BINDING"/>
    <property type="match status" value="4"/>
</dbReference>
<dbReference type="InterPro" id="IPR009081">
    <property type="entry name" value="PP-bd_ACP"/>
</dbReference>
<dbReference type="Pfam" id="PF13193">
    <property type="entry name" value="AMP-binding_C"/>
    <property type="match status" value="4"/>
</dbReference>
<dbReference type="EMBL" id="JACVFC010000001">
    <property type="protein sequence ID" value="MBC9929148.1"/>
    <property type="molecule type" value="Genomic_DNA"/>
</dbReference>
<dbReference type="Gene3D" id="1.10.1200.10">
    <property type="entry name" value="ACP-like"/>
    <property type="match status" value="3"/>
</dbReference>
<dbReference type="InterPro" id="IPR036736">
    <property type="entry name" value="ACP-like_sf"/>
</dbReference>
<comment type="caution">
    <text evidence="5">The sequence shown here is derived from an EMBL/GenBank/DDBJ whole genome shotgun (WGS) entry which is preliminary data.</text>
</comment>
<dbReference type="Gene3D" id="3.30.300.30">
    <property type="match status" value="4"/>
</dbReference>
<dbReference type="Proteomes" id="UP000659124">
    <property type="component" value="Unassembled WGS sequence"/>
</dbReference>
<feature type="domain" description="Carrier" evidence="4">
    <location>
        <begin position="4214"/>
        <end position="4289"/>
    </location>
</feature>
<dbReference type="NCBIfam" id="NF003417">
    <property type="entry name" value="PRK04813.1"/>
    <property type="match status" value="4"/>
</dbReference>
<reference evidence="5 6" key="1">
    <citation type="submission" date="2020-09" db="EMBL/GenBank/DDBJ databases">
        <title>Genome sequences of type strains of Chitinophaga qingshengii and Chitinophaga varians.</title>
        <authorList>
            <person name="Kittiwongwattana C."/>
        </authorList>
    </citation>
    <scope>NUCLEOTIDE SEQUENCE [LARGE SCALE GENOMIC DNA]</scope>
    <source>
        <strain evidence="5 6">JCM 30026</strain>
    </source>
</reference>
<evidence type="ECO:0000256" key="2">
    <source>
        <dbReference type="ARBA" id="ARBA00022450"/>
    </source>
</evidence>
<keyword evidence="3" id="KW-0597">Phosphoprotein</keyword>
<dbReference type="Gene3D" id="3.40.50.980">
    <property type="match status" value="8"/>
</dbReference>
<evidence type="ECO:0000259" key="4">
    <source>
        <dbReference type="PROSITE" id="PS50075"/>
    </source>
</evidence>
<dbReference type="Gene3D" id="3.40.50.1820">
    <property type="entry name" value="alpha/beta hydrolase"/>
    <property type="match status" value="1"/>
</dbReference>
<dbReference type="SUPFAM" id="SSF52777">
    <property type="entry name" value="CoA-dependent acyltransferases"/>
    <property type="match status" value="8"/>
</dbReference>
<keyword evidence="6" id="KW-1185">Reference proteome</keyword>